<gene>
    <name evidence="1" type="ORF">ACFW6T_09155</name>
</gene>
<evidence type="ECO:0000313" key="1">
    <source>
        <dbReference type="EMBL" id="MFE1352141.1"/>
    </source>
</evidence>
<reference evidence="1 2" key="1">
    <citation type="submission" date="2024-09" db="EMBL/GenBank/DDBJ databases">
        <title>The Natural Products Discovery Center: Release of the First 8490 Sequenced Strains for Exploring Actinobacteria Biosynthetic Diversity.</title>
        <authorList>
            <person name="Kalkreuter E."/>
            <person name="Kautsar S.A."/>
            <person name="Yang D."/>
            <person name="Bader C.D."/>
            <person name="Teijaro C.N."/>
            <person name="Fluegel L."/>
            <person name="Davis C.M."/>
            <person name="Simpson J.R."/>
            <person name="Lauterbach L."/>
            <person name="Steele A.D."/>
            <person name="Gui C."/>
            <person name="Meng S."/>
            <person name="Li G."/>
            <person name="Viehrig K."/>
            <person name="Ye F."/>
            <person name="Su P."/>
            <person name="Kiefer A.F."/>
            <person name="Nichols A."/>
            <person name="Cepeda A.J."/>
            <person name="Yan W."/>
            <person name="Fan B."/>
            <person name="Jiang Y."/>
            <person name="Adhikari A."/>
            <person name="Zheng C.-J."/>
            <person name="Schuster L."/>
            <person name="Cowan T.M."/>
            <person name="Smanski M.J."/>
            <person name="Chevrette M.G."/>
            <person name="De Carvalho L.P.S."/>
            <person name="Shen B."/>
        </authorList>
    </citation>
    <scope>NUCLEOTIDE SEQUENCE [LARGE SCALE GENOMIC DNA]</scope>
    <source>
        <strain evidence="1 2">NPDC058753</strain>
    </source>
</reference>
<keyword evidence="2" id="KW-1185">Reference proteome</keyword>
<dbReference type="RefSeq" id="WP_380321802.1">
    <property type="nucleotide sequence ID" value="NZ_JBHYPW010000015.1"/>
</dbReference>
<organism evidence="1 2">
    <name type="scientific">Kitasatospora phosalacinea</name>
    <dbReference type="NCBI Taxonomy" id="2065"/>
    <lineage>
        <taxon>Bacteria</taxon>
        <taxon>Bacillati</taxon>
        <taxon>Actinomycetota</taxon>
        <taxon>Actinomycetes</taxon>
        <taxon>Kitasatosporales</taxon>
        <taxon>Streptomycetaceae</taxon>
        <taxon>Kitasatospora</taxon>
    </lineage>
</organism>
<dbReference type="EMBL" id="JBHYPX010000013">
    <property type="protein sequence ID" value="MFE1352141.1"/>
    <property type="molecule type" value="Genomic_DNA"/>
</dbReference>
<name>A0ABW6GHB8_9ACTN</name>
<protein>
    <recommendedName>
        <fullName evidence="3">IrrE N-terminal-like domain-containing protein</fullName>
    </recommendedName>
</protein>
<proteinExistence type="predicted"/>
<dbReference type="Proteomes" id="UP001599542">
    <property type="component" value="Unassembled WGS sequence"/>
</dbReference>
<comment type="caution">
    <text evidence="1">The sequence shown here is derived from an EMBL/GenBank/DDBJ whole genome shotgun (WGS) entry which is preliminary data.</text>
</comment>
<evidence type="ECO:0000313" key="2">
    <source>
        <dbReference type="Proteomes" id="UP001599542"/>
    </source>
</evidence>
<sequence>MRGESWLEFDTRCSNLLEALDLTGPLDVTGLCRAVADQRGRSLHLLPLPETAGPAAGVCGLWLSLGEADVVFYEAATSQVHRTHIILHELSHMLLDHNGLRGAELGAPLGLFPDLDPAMVDRLLARGRTDYSAAEEQQAELLATMIGNRGRHRPVAEEGASSLATGVLGRLGRLLGQGRRR</sequence>
<accession>A0ABW6GHB8</accession>
<evidence type="ECO:0008006" key="3">
    <source>
        <dbReference type="Google" id="ProtNLM"/>
    </source>
</evidence>